<dbReference type="SMART" id="SM00091">
    <property type="entry name" value="PAS"/>
    <property type="match status" value="2"/>
</dbReference>
<dbReference type="SUPFAM" id="SSF55874">
    <property type="entry name" value="ATPase domain of HSP90 chaperone/DNA topoisomerase II/histidine kinase"/>
    <property type="match status" value="1"/>
</dbReference>
<dbReference type="InterPro" id="IPR000014">
    <property type="entry name" value="PAS"/>
</dbReference>
<keyword evidence="15" id="KW-1185">Reference proteome</keyword>
<keyword evidence="6" id="KW-0547">Nucleotide-binding</keyword>
<dbReference type="GO" id="GO:0000155">
    <property type="term" value="F:phosphorelay sensor kinase activity"/>
    <property type="evidence" value="ECO:0007669"/>
    <property type="project" value="InterPro"/>
</dbReference>
<dbReference type="InterPro" id="IPR003594">
    <property type="entry name" value="HATPase_dom"/>
</dbReference>
<dbReference type="SUPFAM" id="SSF55785">
    <property type="entry name" value="PYP-like sensor domain (PAS domain)"/>
    <property type="match status" value="2"/>
</dbReference>
<evidence type="ECO:0000256" key="7">
    <source>
        <dbReference type="ARBA" id="ARBA00022777"/>
    </source>
</evidence>
<dbReference type="OrthoDB" id="8477265at2"/>
<evidence type="ECO:0000256" key="1">
    <source>
        <dbReference type="ARBA" id="ARBA00000085"/>
    </source>
</evidence>
<feature type="domain" description="PAC" evidence="13">
    <location>
        <begin position="207"/>
        <end position="258"/>
    </location>
</feature>
<dbReference type="Gene3D" id="1.10.287.130">
    <property type="match status" value="1"/>
</dbReference>
<evidence type="ECO:0000256" key="2">
    <source>
        <dbReference type="ARBA" id="ARBA00004370"/>
    </source>
</evidence>
<dbReference type="GO" id="GO:0005524">
    <property type="term" value="F:ATP binding"/>
    <property type="evidence" value="ECO:0007669"/>
    <property type="project" value="UniProtKB-KW"/>
</dbReference>
<name>G2KN64_MICAA</name>
<protein>
    <recommendedName>
        <fullName evidence="3">histidine kinase</fullName>
        <ecNumber evidence="3">2.7.13.3</ecNumber>
    </recommendedName>
</protein>
<evidence type="ECO:0000313" key="15">
    <source>
        <dbReference type="Proteomes" id="UP000009286"/>
    </source>
</evidence>
<dbReference type="NCBIfam" id="TIGR00229">
    <property type="entry name" value="sensory_box"/>
    <property type="match status" value="1"/>
</dbReference>
<comment type="subcellular location">
    <subcellularLocation>
        <location evidence="2">Membrane</location>
    </subcellularLocation>
</comment>
<dbReference type="InterPro" id="IPR000700">
    <property type="entry name" value="PAS-assoc_C"/>
</dbReference>
<dbReference type="Proteomes" id="UP000009286">
    <property type="component" value="Chromosome"/>
</dbReference>
<keyword evidence="10" id="KW-0472">Membrane</keyword>
<dbReference type="SMART" id="SM00388">
    <property type="entry name" value="HisKA"/>
    <property type="match status" value="1"/>
</dbReference>
<dbReference type="SMART" id="SM00387">
    <property type="entry name" value="HATPase_c"/>
    <property type="match status" value="1"/>
</dbReference>
<accession>G2KN64</accession>
<dbReference type="Pfam" id="PF08447">
    <property type="entry name" value="PAS_3"/>
    <property type="match status" value="1"/>
</dbReference>
<dbReference type="KEGG" id="mai:MICA_1069"/>
<dbReference type="InterPro" id="IPR035965">
    <property type="entry name" value="PAS-like_dom_sf"/>
</dbReference>
<dbReference type="CDD" id="cd00130">
    <property type="entry name" value="PAS"/>
    <property type="match status" value="1"/>
</dbReference>
<feature type="domain" description="PAS" evidence="12">
    <location>
        <begin position="134"/>
        <end position="204"/>
    </location>
</feature>
<keyword evidence="4" id="KW-0597">Phosphoprotein</keyword>
<dbReference type="HOGENOM" id="CLU_000445_89_2_5"/>
<keyword evidence="9" id="KW-0902">Two-component regulatory system</keyword>
<evidence type="ECO:0000259" key="11">
    <source>
        <dbReference type="PROSITE" id="PS50109"/>
    </source>
</evidence>
<dbReference type="GO" id="GO:0016020">
    <property type="term" value="C:membrane"/>
    <property type="evidence" value="ECO:0007669"/>
    <property type="project" value="UniProtKB-SubCell"/>
</dbReference>
<reference evidence="14 15" key="1">
    <citation type="journal article" date="2011" name="BMC Genomics">
        <title>Genomic insights into an obligate epibiotic bacterial predator: Micavibrio aeruginosavorus ARL-13.</title>
        <authorList>
            <person name="Wang Z."/>
            <person name="Kadouri D."/>
            <person name="Wu M."/>
        </authorList>
    </citation>
    <scope>NUCLEOTIDE SEQUENCE [LARGE SCALE GENOMIC DNA]</scope>
    <source>
        <strain evidence="14 15">ARL-13</strain>
    </source>
</reference>
<dbReference type="eggNOG" id="COG3829">
    <property type="taxonomic scope" value="Bacteria"/>
</dbReference>
<dbReference type="EMBL" id="CP002382">
    <property type="protein sequence ID" value="AEP09397.1"/>
    <property type="molecule type" value="Genomic_DNA"/>
</dbReference>
<evidence type="ECO:0000256" key="5">
    <source>
        <dbReference type="ARBA" id="ARBA00022679"/>
    </source>
</evidence>
<comment type="catalytic activity">
    <reaction evidence="1">
        <text>ATP + protein L-histidine = ADP + protein N-phospho-L-histidine.</text>
        <dbReference type="EC" id="2.7.13.3"/>
    </reaction>
</comment>
<dbReference type="PROSITE" id="PS50109">
    <property type="entry name" value="HIS_KIN"/>
    <property type="match status" value="1"/>
</dbReference>
<dbReference type="PROSITE" id="PS50112">
    <property type="entry name" value="PAS"/>
    <property type="match status" value="1"/>
</dbReference>
<dbReference type="InterPro" id="IPR036097">
    <property type="entry name" value="HisK_dim/P_sf"/>
</dbReference>
<dbReference type="InterPro" id="IPR003661">
    <property type="entry name" value="HisK_dim/P_dom"/>
</dbReference>
<evidence type="ECO:0000256" key="6">
    <source>
        <dbReference type="ARBA" id="ARBA00022741"/>
    </source>
</evidence>
<keyword evidence="7" id="KW-0418">Kinase</keyword>
<organism evidence="14 15">
    <name type="scientific">Micavibrio aeruginosavorus (strain ARL-13)</name>
    <dbReference type="NCBI Taxonomy" id="856793"/>
    <lineage>
        <taxon>Bacteria</taxon>
        <taxon>Pseudomonadati</taxon>
        <taxon>Bdellovibrionota</taxon>
        <taxon>Bdellovibrionia</taxon>
        <taxon>Bdellovibrionales</taxon>
        <taxon>Pseudobdellovibrionaceae</taxon>
        <taxon>Micavibrio</taxon>
    </lineage>
</organism>
<evidence type="ECO:0000259" key="13">
    <source>
        <dbReference type="PROSITE" id="PS50113"/>
    </source>
</evidence>
<dbReference type="PANTHER" id="PTHR43047">
    <property type="entry name" value="TWO-COMPONENT HISTIDINE PROTEIN KINASE"/>
    <property type="match status" value="1"/>
</dbReference>
<dbReference type="Pfam" id="PF00512">
    <property type="entry name" value="HisKA"/>
    <property type="match status" value="1"/>
</dbReference>
<keyword evidence="5" id="KW-0808">Transferase</keyword>
<dbReference type="PRINTS" id="PR00344">
    <property type="entry name" value="BCTRLSENSOR"/>
</dbReference>
<dbReference type="RefSeq" id="WP_014102620.1">
    <property type="nucleotide sequence ID" value="NC_016026.1"/>
</dbReference>
<evidence type="ECO:0000256" key="9">
    <source>
        <dbReference type="ARBA" id="ARBA00023012"/>
    </source>
</evidence>
<dbReference type="SUPFAM" id="SSF47384">
    <property type="entry name" value="Homodimeric domain of signal transducing histidine kinase"/>
    <property type="match status" value="1"/>
</dbReference>
<gene>
    <name evidence="14" type="ordered locus">MICA_1069</name>
</gene>
<dbReference type="CDD" id="cd00082">
    <property type="entry name" value="HisKA"/>
    <property type="match status" value="1"/>
</dbReference>
<dbReference type="PROSITE" id="PS50113">
    <property type="entry name" value="PAC"/>
    <property type="match status" value="1"/>
</dbReference>
<dbReference type="AlphaFoldDB" id="G2KN64"/>
<dbReference type="InterPro" id="IPR004358">
    <property type="entry name" value="Sig_transdc_His_kin-like_C"/>
</dbReference>
<evidence type="ECO:0000256" key="10">
    <source>
        <dbReference type="ARBA" id="ARBA00023136"/>
    </source>
</evidence>
<evidence type="ECO:0000256" key="8">
    <source>
        <dbReference type="ARBA" id="ARBA00022840"/>
    </source>
</evidence>
<dbReference type="Gene3D" id="3.30.565.10">
    <property type="entry name" value="Histidine kinase-like ATPase, C-terminal domain"/>
    <property type="match status" value="1"/>
</dbReference>
<dbReference type="InterPro" id="IPR013655">
    <property type="entry name" value="PAS_fold_3"/>
</dbReference>
<evidence type="ECO:0000259" key="12">
    <source>
        <dbReference type="PROSITE" id="PS50112"/>
    </source>
</evidence>
<dbReference type="STRING" id="856793.MICA_1069"/>
<evidence type="ECO:0000256" key="4">
    <source>
        <dbReference type="ARBA" id="ARBA00022553"/>
    </source>
</evidence>
<proteinExistence type="predicted"/>
<dbReference type="InterPro" id="IPR036890">
    <property type="entry name" value="HATPase_C_sf"/>
</dbReference>
<evidence type="ECO:0000256" key="3">
    <source>
        <dbReference type="ARBA" id="ARBA00012438"/>
    </source>
</evidence>
<dbReference type="Pfam" id="PF02518">
    <property type="entry name" value="HATPase_c"/>
    <property type="match status" value="1"/>
</dbReference>
<dbReference type="FunFam" id="1.10.287.130:FF:000038">
    <property type="entry name" value="Sensory transduction histidine kinase"/>
    <property type="match status" value="1"/>
</dbReference>
<dbReference type="eggNOG" id="COG2205">
    <property type="taxonomic scope" value="Bacteria"/>
</dbReference>
<keyword evidence="8" id="KW-0067">ATP-binding</keyword>
<dbReference type="InterPro" id="IPR005467">
    <property type="entry name" value="His_kinase_dom"/>
</dbReference>
<evidence type="ECO:0000313" key="14">
    <source>
        <dbReference type="EMBL" id="AEP09397.1"/>
    </source>
</evidence>
<sequence length="517" mass="57327">MSHTPVDHAALFQAMPVPRFVVDVASAPRYVIVDANGKALEYFNRLEREVVNVALQDVMEAAPYRYFEQSFEVALKQKKAVSIQTVPDFPGGLRVHGFWINPILNEKREVTFLDVIAQPVAVTPSSLQRERDDAISLLTSVFDVSEVGIIVTDQNQRIVRVNDSFVRIYGWNRNELVGHPFVELVSPDEREQAKKSHDEFTKSGIRSSGEMKMMRKDGGIANVLFTTAALELSNGRRFQVTTIMDITLRKQMEMTLRVAKEQADAANHAKSSFLANMSHELRTPLNAIIGFSELMQNETFGPLGQPKYIEYLGDIHLSARHLLEIINEVLDMSKIEAGRVELDEDIFDVGQLMQAVARMMDSRAFSGGIKIVQDIQSDLPPLFADPRLMRQVLINLAGNAVKFSNTGGTIHMRANMQPDGCMRIVVADEGVGIPKDRIHEALEPFGQVHQPVETKGLQGTGLGLPLAKAMVEMHGGTLGLVSDLGQGTIVTIDMPAVRVVGSPDWQKYQAKTTEKAL</sequence>
<feature type="domain" description="Histidine kinase" evidence="11">
    <location>
        <begin position="276"/>
        <end position="498"/>
    </location>
</feature>
<dbReference type="EC" id="2.7.13.3" evidence="3"/>
<dbReference type="Gene3D" id="3.30.450.20">
    <property type="entry name" value="PAS domain"/>
    <property type="match status" value="2"/>
</dbReference>